<evidence type="ECO:0000256" key="1">
    <source>
        <dbReference type="SAM" id="MobiDB-lite"/>
    </source>
</evidence>
<protein>
    <submittedName>
        <fullName evidence="2">Uncharacterized protein</fullName>
    </submittedName>
</protein>
<organism evidence="2">
    <name type="scientific">Triticum urartu</name>
    <name type="common">Red wild einkorn</name>
    <name type="synonym">Crithodium urartu</name>
    <dbReference type="NCBI Taxonomy" id="4572"/>
    <lineage>
        <taxon>Eukaryota</taxon>
        <taxon>Viridiplantae</taxon>
        <taxon>Streptophyta</taxon>
        <taxon>Embryophyta</taxon>
        <taxon>Tracheophyta</taxon>
        <taxon>Spermatophyta</taxon>
        <taxon>Magnoliopsida</taxon>
        <taxon>Liliopsida</taxon>
        <taxon>Poales</taxon>
        <taxon>Poaceae</taxon>
        <taxon>BOP clade</taxon>
        <taxon>Pooideae</taxon>
        <taxon>Triticodae</taxon>
        <taxon>Triticeae</taxon>
        <taxon>Triticinae</taxon>
        <taxon>Triticum</taxon>
    </lineage>
</organism>
<name>M7ZRY1_TRIUA</name>
<dbReference type="EMBL" id="KD037832">
    <property type="protein sequence ID" value="EMS65953.1"/>
    <property type="molecule type" value="Genomic_DNA"/>
</dbReference>
<evidence type="ECO:0000313" key="2">
    <source>
        <dbReference type="EMBL" id="EMS65953.1"/>
    </source>
</evidence>
<dbReference type="AlphaFoldDB" id="M7ZRY1"/>
<proteinExistence type="predicted"/>
<feature type="region of interest" description="Disordered" evidence="1">
    <location>
        <begin position="1"/>
        <end position="31"/>
    </location>
</feature>
<feature type="region of interest" description="Disordered" evidence="1">
    <location>
        <begin position="63"/>
        <end position="84"/>
    </location>
</feature>
<sequence length="190" mass="20478">MAGRREGMEEKEGCVPDGGPGGQGRASRPSVHVRFDVNAAKFGRGMDQKWMKNGLVEDEQLPVLAADDERTQPDTERDVEPPFGAAVVEREVVVHGDEGGVLGEDLKYLVGPEHGAAEESLAAVAVELEGWRPAWRLGVLVQPERVGYAQVATCPGRAGKGIRRAARPEEGSEDEEERDHNGFVVPAGME</sequence>
<feature type="compositionally biased region" description="Basic and acidic residues" evidence="1">
    <location>
        <begin position="67"/>
        <end position="80"/>
    </location>
</feature>
<gene>
    <name evidence="2" type="ORF">TRIUR3_00270</name>
</gene>
<reference evidence="2" key="1">
    <citation type="journal article" date="2013" name="Nature">
        <title>Draft genome of the wheat A-genome progenitor Triticum urartu.</title>
        <authorList>
            <person name="Ling H.Q."/>
            <person name="Zhao S."/>
            <person name="Liu D."/>
            <person name="Wang J."/>
            <person name="Sun H."/>
            <person name="Zhang C."/>
            <person name="Fan H."/>
            <person name="Li D."/>
            <person name="Dong L."/>
            <person name="Tao Y."/>
            <person name="Gao C."/>
            <person name="Wu H."/>
            <person name="Li Y."/>
            <person name="Cui Y."/>
            <person name="Guo X."/>
            <person name="Zheng S."/>
            <person name="Wang B."/>
            <person name="Yu K."/>
            <person name="Liang Q."/>
            <person name="Yang W."/>
            <person name="Lou X."/>
            <person name="Chen J."/>
            <person name="Feng M."/>
            <person name="Jian J."/>
            <person name="Zhang X."/>
            <person name="Luo G."/>
            <person name="Jiang Y."/>
            <person name="Liu J."/>
            <person name="Wang Z."/>
            <person name="Sha Y."/>
            <person name="Zhang B."/>
            <person name="Wu H."/>
            <person name="Tang D."/>
            <person name="Shen Q."/>
            <person name="Xue P."/>
            <person name="Zou S."/>
            <person name="Wang X."/>
            <person name="Liu X."/>
            <person name="Wang F."/>
            <person name="Yang Y."/>
            <person name="An X."/>
            <person name="Dong Z."/>
            <person name="Zhang K."/>
            <person name="Zhang X."/>
            <person name="Luo M.C."/>
            <person name="Dvorak J."/>
            <person name="Tong Y."/>
            <person name="Wang J."/>
            <person name="Yang H."/>
            <person name="Li Z."/>
            <person name="Wang D."/>
            <person name="Zhang A."/>
            <person name="Wang J."/>
        </authorList>
    </citation>
    <scope>NUCLEOTIDE SEQUENCE</scope>
</reference>
<feature type="region of interest" description="Disordered" evidence="1">
    <location>
        <begin position="158"/>
        <end position="190"/>
    </location>
</feature>
<feature type="compositionally biased region" description="Basic and acidic residues" evidence="1">
    <location>
        <begin position="1"/>
        <end position="14"/>
    </location>
</feature>
<accession>M7ZRY1</accession>
<dbReference type="eggNOG" id="ENOG502R40N">
    <property type="taxonomic scope" value="Eukaryota"/>
</dbReference>